<gene>
    <name evidence="1" type="ORF">LCGC14_1729700</name>
</gene>
<accession>A0A0F9H9P9</accession>
<feature type="non-terminal residue" evidence="1">
    <location>
        <position position="1"/>
    </location>
</feature>
<comment type="caution">
    <text evidence="1">The sequence shown here is derived from an EMBL/GenBank/DDBJ whole genome shotgun (WGS) entry which is preliminary data.</text>
</comment>
<name>A0A0F9H9P9_9ZZZZ</name>
<dbReference type="AlphaFoldDB" id="A0A0F9H9P9"/>
<dbReference type="EMBL" id="LAZR01015682">
    <property type="protein sequence ID" value="KKM07854.1"/>
    <property type="molecule type" value="Genomic_DNA"/>
</dbReference>
<evidence type="ECO:0000313" key="1">
    <source>
        <dbReference type="EMBL" id="KKM07854.1"/>
    </source>
</evidence>
<proteinExistence type="predicted"/>
<sequence>LFGHKMSEECYQSSIEPTKACLNLNDWVKPNEADVQACMLICNFLTQLDTKAHPKSKNIFGS</sequence>
<protein>
    <submittedName>
        <fullName evidence="1">Uncharacterized protein</fullName>
    </submittedName>
</protein>
<organism evidence="1">
    <name type="scientific">marine sediment metagenome</name>
    <dbReference type="NCBI Taxonomy" id="412755"/>
    <lineage>
        <taxon>unclassified sequences</taxon>
        <taxon>metagenomes</taxon>
        <taxon>ecological metagenomes</taxon>
    </lineage>
</organism>
<reference evidence="1" key="1">
    <citation type="journal article" date="2015" name="Nature">
        <title>Complex archaea that bridge the gap between prokaryotes and eukaryotes.</title>
        <authorList>
            <person name="Spang A."/>
            <person name="Saw J.H."/>
            <person name="Jorgensen S.L."/>
            <person name="Zaremba-Niedzwiedzka K."/>
            <person name="Martijn J."/>
            <person name="Lind A.E."/>
            <person name="van Eijk R."/>
            <person name="Schleper C."/>
            <person name="Guy L."/>
            <person name="Ettema T.J."/>
        </authorList>
    </citation>
    <scope>NUCLEOTIDE SEQUENCE</scope>
</reference>